<dbReference type="Proteomes" id="UP000275389">
    <property type="component" value="Segment"/>
</dbReference>
<sequence>MYHPVIQILIAIILVIILILSYYHLNPPKKKCKTDTDCKDKGQHCVRGTCTDMSCLEAIKQDIKDINIDPTINSCNYTPGFYRFNSTTADLQSPFGKTRIDDGTFFTSYDWFSINTCQSSCLQHKGCIGWEFDMTEPSQHGGECYFYTNPHPALKNSNDITTIMGIARNTL</sequence>
<dbReference type="EMBL" id="MH025916">
    <property type="protein sequence ID" value="AXB49380.1"/>
    <property type="molecule type" value="Genomic_DNA"/>
</dbReference>
<reference evidence="3" key="2">
    <citation type="submission" date="2018-03" db="EMBL/GenBank/DDBJ databases">
        <authorList>
            <person name="Keele B.F."/>
        </authorList>
    </citation>
    <scope>NUCLEOTIDE SEQUENCE</scope>
    <source>
        <strain evidence="6">N10</strain>
        <strain evidence="5">R25</strain>
        <strain evidence="7">R35</strain>
        <strain evidence="4">R7</strain>
        <strain evidence="3">R8</strain>
    </source>
</reference>
<dbReference type="EMBL" id="MH025920">
    <property type="protein sequence ID" value="AXB50070.1"/>
    <property type="molecule type" value="Genomic_DNA"/>
</dbReference>
<proteinExistence type="predicted"/>
<feature type="transmembrane region" description="Helical" evidence="1">
    <location>
        <begin position="6"/>
        <end position="25"/>
    </location>
</feature>
<evidence type="ECO:0000313" key="2">
    <source>
        <dbReference type="EMBL" id="AJL34328.1"/>
    </source>
</evidence>
<keyword evidence="1" id="KW-0812">Transmembrane</keyword>
<accession>A0A0C5BCX2</accession>
<keyword evidence="1" id="KW-0472">Membrane</keyword>
<dbReference type="Proteomes" id="UP000273742">
    <property type="component" value="Segment"/>
</dbReference>
<protein>
    <submittedName>
        <fullName evidence="2">I10L</fullName>
    </submittedName>
    <submittedName>
        <fullName evidence="3">p22-2L</fullName>
    </submittedName>
</protein>
<name>A0A0C5BCX2_ASF</name>
<reference evidence="2 8" key="1">
    <citation type="journal article" date="2015" name="Virus Genes">
        <title>Comparative analysis of the complete genome sequences of Kenyan African swine fever virus isolates within p72 genotypes IX and X.</title>
        <authorList>
            <person name="Bishop R.P."/>
            <person name="Fleischauer C."/>
            <person name="de Villiers E.P."/>
            <person name="Okoth E.A."/>
            <person name="Arias M."/>
            <person name="Gallardo C."/>
            <person name="Upton C."/>
        </authorList>
    </citation>
    <scope>NUCLEOTIDE SEQUENCE [LARGE SCALE GENOMIC DNA]</scope>
    <source>
        <strain evidence="2">Ken06.Bus</strain>
    </source>
</reference>
<dbReference type="Proteomes" id="UP000267661">
    <property type="component" value="Segment"/>
</dbReference>
<organismHost>
    <name type="scientific">Sus scrofa</name>
    <name type="common">Pig</name>
    <dbReference type="NCBI Taxonomy" id="9823"/>
</organismHost>
<evidence type="ECO:0000313" key="7">
    <source>
        <dbReference type="EMBL" id="AXB50070.1"/>
    </source>
</evidence>
<reference evidence="3" key="3">
    <citation type="submission" date="2018-07" db="EMBL/GenBank/DDBJ databases">
        <title>Five whole genome sequences of African swine fever virus genotype IX from domestic pigs in Uganda.</title>
        <authorList>
            <person name="Masembe C."/>
            <person name="Sreenu V.B."/>
            <person name="Filipe A.D.S."/>
            <person name="Wilkie G."/>
            <person name="Ogweng P."/>
            <person name="Mayega F.J."/>
            <person name="Muwanika V."/>
            <person name="Biek R."/>
            <person name="Palmarini M."/>
            <person name="Davison A."/>
        </authorList>
    </citation>
    <scope>NUCLEOTIDE SEQUENCE [LARGE SCALE GENOMIC DNA]</scope>
    <source>
        <strain evidence="6">N10</strain>
        <strain evidence="5">R25</strain>
        <strain evidence="7">R35</strain>
        <strain evidence="4">R7</strain>
        <strain evidence="3">R8</strain>
    </source>
</reference>
<evidence type="ECO:0000313" key="6">
    <source>
        <dbReference type="EMBL" id="AXB49897.1"/>
    </source>
</evidence>
<evidence type="ECO:0000313" key="8">
    <source>
        <dbReference type="Proteomes" id="UP000101566"/>
    </source>
</evidence>
<dbReference type="EMBL" id="MH025918">
    <property type="protein sequence ID" value="AXB49726.1"/>
    <property type="molecule type" value="Genomic_DNA"/>
</dbReference>
<dbReference type="EMBL" id="KM111295">
    <property type="protein sequence ID" value="AJL34328.1"/>
    <property type="molecule type" value="Genomic_DNA"/>
</dbReference>
<organismHost>
    <name type="scientific">Ornithodoros moubata</name>
    <name type="common">Soft tick</name>
    <name type="synonym">Argasid tick</name>
    <dbReference type="NCBI Taxonomy" id="6938"/>
</organismHost>
<dbReference type="Proteomes" id="UP000276891">
    <property type="component" value="Segment"/>
</dbReference>
<dbReference type="Gene3D" id="3.50.4.10">
    <property type="entry name" value="Hepatocyte Growth Factor"/>
    <property type="match status" value="1"/>
</dbReference>
<organismHost>
    <name type="scientific">Phacochoerus africanus</name>
    <name type="common">Warthog</name>
    <dbReference type="NCBI Taxonomy" id="41426"/>
</organismHost>
<organism evidence="2 8">
    <name type="scientific">African swine fever virus</name>
    <name type="common">ASFV</name>
    <dbReference type="NCBI Taxonomy" id="10497"/>
    <lineage>
        <taxon>Viruses</taxon>
        <taxon>Varidnaviria</taxon>
        <taxon>Bamfordvirae</taxon>
        <taxon>Nucleocytoviricota</taxon>
        <taxon>Pokkesviricetes</taxon>
        <taxon>Asfuvirales</taxon>
        <taxon>Asfarviridae</taxon>
        <taxon>Asfivirus</taxon>
        <taxon>Asfivirus haemorrhagiae</taxon>
    </lineage>
</organism>
<organismHost>
    <name type="scientific">Phacochoerus aethiopicus</name>
    <name type="common">Warthog</name>
    <dbReference type="NCBI Taxonomy" id="85517"/>
</organismHost>
<organismHost>
    <name type="scientific">Potamochoerus larvatus</name>
    <name type="common">Bushpig</name>
    <dbReference type="NCBI Taxonomy" id="273792"/>
</organismHost>
<evidence type="ECO:0000313" key="5">
    <source>
        <dbReference type="EMBL" id="AXB49726.1"/>
    </source>
</evidence>
<dbReference type="GeneID" id="41901854"/>
<evidence type="ECO:0000313" key="3">
    <source>
        <dbReference type="EMBL" id="AXB49380.1"/>
    </source>
</evidence>
<organismHost>
    <name type="scientific">Ornithodoros</name>
    <name type="common">relapsing fever ticks</name>
    <dbReference type="NCBI Taxonomy" id="6937"/>
</organismHost>
<evidence type="ECO:0000313" key="4">
    <source>
        <dbReference type="EMBL" id="AXB49554.1"/>
    </source>
</evidence>
<dbReference type="EMBL" id="MH025917">
    <property type="protein sequence ID" value="AXB49554.1"/>
    <property type="molecule type" value="Genomic_DNA"/>
</dbReference>
<keyword evidence="1" id="KW-1133">Transmembrane helix</keyword>
<dbReference type="KEGG" id="vg:41901854"/>
<dbReference type="Proteomes" id="UP000282153">
    <property type="component" value="Segment"/>
</dbReference>
<dbReference type="EMBL" id="MH025919">
    <property type="protein sequence ID" value="AXB49897.1"/>
    <property type="molecule type" value="Genomic_DNA"/>
</dbReference>
<dbReference type="RefSeq" id="YP_009703048.1">
    <property type="nucleotide sequence ID" value="NC_044946.1"/>
</dbReference>
<dbReference type="Proteomes" id="UP000101566">
    <property type="component" value="Segment"/>
</dbReference>
<gene>
    <name evidence="2" type="primary">I10L</name>
    <name evidence="3" type="synonym">22-2L</name>
</gene>
<evidence type="ECO:0000256" key="1">
    <source>
        <dbReference type="SAM" id="Phobius"/>
    </source>
</evidence>